<evidence type="ECO:0000256" key="1">
    <source>
        <dbReference type="ARBA" id="ARBA00022722"/>
    </source>
</evidence>
<name>A0ABR6BPQ9_9PSEU</name>
<dbReference type="InterPro" id="IPR036420">
    <property type="entry name" value="BRCT_dom_sf"/>
</dbReference>
<keyword evidence="5" id="KW-0808">Transferase</keyword>
<keyword evidence="2" id="KW-0378">Hydrolase</keyword>
<dbReference type="EC" id="2.7.7.7" evidence="5"/>
<dbReference type="SUPFAM" id="SSF52113">
    <property type="entry name" value="BRCT domain"/>
    <property type="match status" value="1"/>
</dbReference>
<dbReference type="SMART" id="SM00292">
    <property type="entry name" value="BRCT"/>
    <property type="match status" value="1"/>
</dbReference>
<evidence type="ECO:0000259" key="4">
    <source>
        <dbReference type="PROSITE" id="PS50172"/>
    </source>
</evidence>
<dbReference type="InterPro" id="IPR012337">
    <property type="entry name" value="RNaseH-like_sf"/>
</dbReference>
<dbReference type="InterPro" id="IPR029024">
    <property type="entry name" value="TerB-like"/>
</dbReference>
<sequence length="417" mass="45300">MPRRGDIKDMAGGFAVIDVETTGLSADRHDRVVEVAVVRLDAGGQPEGEWCTLVNPQRDMGPQHIHRISAAQARLAPTFADIAGDLAAQLAGRVLVAHNLPFDARFVQAEYARLGSVAELAVAPGLCTMRLATELLDSPSRKLAACCAVAGVPLTNAHSALYDARAAAGLLRYFLRDNGSTWQHLVDQALVWPWPVLPEPCGRRLLRGHTPRAPIHFLARLVDRLPRVTEPPNADAYLAVLDNALLDRHVSDTEQDALVDTATALGLDREQVLGLHWNYLLGLARAAWADEVVTAAERADLVLVARLLGLAEQDVELALEQTLGQGDAHERFRLLPGDQVVFTGQTSVRPREQWEQVARERGLRVHGGVTKRTRLVIAADPDSASGKAAKARTYGIPIVTEQAFERLLTDLPSGPSR</sequence>
<dbReference type="Pfam" id="PF00929">
    <property type="entry name" value="RNase_T"/>
    <property type="match status" value="1"/>
</dbReference>
<keyword evidence="6" id="KW-1185">Reference proteome</keyword>
<keyword evidence="3" id="KW-0269">Exonuclease</keyword>
<proteinExistence type="predicted"/>
<dbReference type="Gene3D" id="3.40.50.10190">
    <property type="entry name" value="BRCT domain"/>
    <property type="match status" value="1"/>
</dbReference>
<keyword evidence="1" id="KW-0540">Nuclease</keyword>
<dbReference type="PANTHER" id="PTHR30231">
    <property type="entry name" value="DNA POLYMERASE III SUBUNIT EPSILON"/>
    <property type="match status" value="1"/>
</dbReference>
<dbReference type="Gene3D" id="3.30.420.10">
    <property type="entry name" value="Ribonuclease H-like superfamily/Ribonuclease H"/>
    <property type="match status" value="1"/>
</dbReference>
<dbReference type="PANTHER" id="PTHR30231:SF4">
    <property type="entry name" value="PROTEIN NEN2"/>
    <property type="match status" value="1"/>
</dbReference>
<evidence type="ECO:0000313" key="5">
    <source>
        <dbReference type="EMBL" id="MBA8928888.1"/>
    </source>
</evidence>
<organism evidence="5 6">
    <name type="scientific">Kutzneria viridogrisea</name>
    <dbReference type="NCBI Taxonomy" id="47990"/>
    <lineage>
        <taxon>Bacteria</taxon>
        <taxon>Bacillati</taxon>
        <taxon>Actinomycetota</taxon>
        <taxon>Actinomycetes</taxon>
        <taxon>Pseudonocardiales</taxon>
        <taxon>Pseudonocardiaceae</taxon>
        <taxon>Kutzneria</taxon>
    </lineage>
</organism>
<dbReference type="InterPro" id="IPR013520">
    <property type="entry name" value="Ribonucl_H"/>
</dbReference>
<dbReference type="SMART" id="SM00479">
    <property type="entry name" value="EXOIII"/>
    <property type="match status" value="1"/>
</dbReference>
<dbReference type="RefSeq" id="WP_051912991.1">
    <property type="nucleotide sequence ID" value="NZ_BAAABQ010000016.1"/>
</dbReference>
<dbReference type="InterPro" id="IPR036397">
    <property type="entry name" value="RNaseH_sf"/>
</dbReference>
<evidence type="ECO:0000256" key="2">
    <source>
        <dbReference type="ARBA" id="ARBA00022801"/>
    </source>
</evidence>
<gene>
    <name evidence="5" type="ORF">BC739_006105</name>
</gene>
<dbReference type="EMBL" id="JACJID010000004">
    <property type="protein sequence ID" value="MBA8928888.1"/>
    <property type="molecule type" value="Genomic_DNA"/>
</dbReference>
<accession>A0ABR6BPQ9</accession>
<dbReference type="InterPro" id="IPR001357">
    <property type="entry name" value="BRCT_dom"/>
</dbReference>
<evidence type="ECO:0000256" key="3">
    <source>
        <dbReference type="ARBA" id="ARBA00022839"/>
    </source>
</evidence>
<dbReference type="CDD" id="cd17748">
    <property type="entry name" value="BRCT_DNA_ligase_like"/>
    <property type="match status" value="1"/>
</dbReference>
<protein>
    <submittedName>
        <fullName evidence="5">DNA polymerase-3 subunit epsilon</fullName>
        <ecNumber evidence="5">2.7.7.7</ecNumber>
    </submittedName>
</protein>
<feature type="domain" description="BRCT" evidence="4">
    <location>
        <begin position="330"/>
        <end position="402"/>
    </location>
</feature>
<comment type="caution">
    <text evidence="5">The sequence shown here is derived from an EMBL/GenBank/DDBJ whole genome shotgun (WGS) entry which is preliminary data.</text>
</comment>
<keyword evidence="5" id="KW-0548">Nucleotidyltransferase</keyword>
<reference evidence="5 6" key="1">
    <citation type="submission" date="2020-08" db="EMBL/GenBank/DDBJ databases">
        <title>Genomic Encyclopedia of Archaeal and Bacterial Type Strains, Phase II (KMG-II): from individual species to whole genera.</title>
        <authorList>
            <person name="Goeker M."/>
        </authorList>
    </citation>
    <scope>NUCLEOTIDE SEQUENCE [LARGE SCALE GENOMIC DNA]</scope>
    <source>
        <strain evidence="5 6">DSM 43850</strain>
    </source>
</reference>
<dbReference type="GO" id="GO:0003887">
    <property type="term" value="F:DNA-directed DNA polymerase activity"/>
    <property type="evidence" value="ECO:0007669"/>
    <property type="project" value="UniProtKB-EC"/>
</dbReference>
<dbReference type="PROSITE" id="PS50172">
    <property type="entry name" value="BRCT"/>
    <property type="match status" value="1"/>
</dbReference>
<dbReference type="CDD" id="cd06127">
    <property type="entry name" value="DEDDh"/>
    <property type="match status" value="1"/>
</dbReference>
<dbReference type="SUPFAM" id="SSF158682">
    <property type="entry name" value="TerB-like"/>
    <property type="match status" value="1"/>
</dbReference>
<dbReference type="Pfam" id="PF00533">
    <property type="entry name" value="BRCT"/>
    <property type="match status" value="1"/>
</dbReference>
<evidence type="ECO:0000313" key="6">
    <source>
        <dbReference type="Proteomes" id="UP000517916"/>
    </source>
</evidence>
<dbReference type="Proteomes" id="UP000517916">
    <property type="component" value="Unassembled WGS sequence"/>
</dbReference>
<dbReference type="SUPFAM" id="SSF53098">
    <property type="entry name" value="Ribonuclease H-like"/>
    <property type="match status" value="1"/>
</dbReference>